<keyword evidence="3" id="KW-0808">Transferase</keyword>
<dbReference type="InterPro" id="IPR029063">
    <property type="entry name" value="SAM-dependent_MTases_sf"/>
</dbReference>
<dbReference type="PRINTS" id="PR00505">
    <property type="entry name" value="D12N6MTFRASE"/>
</dbReference>
<organism evidence="6 7">
    <name type="scientific">Candidatus Ventrousia excrementavium</name>
    <dbReference type="NCBI Taxonomy" id="2840961"/>
    <lineage>
        <taxon>Bacteria</taxon>
        <taxon>Bacillati</taxon>
        <taxon>Bacillota</taxon>
        <taxon>Clostridia</taxon>
        <taxon>Eubacteriales</taxon>
        <taxon>Clostridiaceae</taxon>
        <taxon>Clostridiaceae incertae sedis</taxon>
        <taxon>Candidatus Ventrousia</taxon>
    </lineage>
</organism>
<dbReference type="EC" id="2.1.1.72" evidence="1"/>
<dbReference type="InterPro" id="IPR002052">
    <property type="entry name" value="DNA_methylase_N6_adenine_CS"/>
</dbReference>
<sequence length="373" mass="42224">MIYQSVTSPAERDYLTAQLITYLGNKRALLDFIGSAVELVKTELGQDKLSIGDFFSGSGVVARYFKHCASRLVVNDLERYCEVLNQCYLSNRSQLDLDRLHSIHDGLCSRLDGELDEDGIIARIYAPRDENNIRPGERVFYTPRNARFIDTARRLIGELPPEEQPYFLAPLLSEASIKSNTAGVFKGFYKDARTGIGQFGGTARNALSRICCEITLPFPVFSSYECPVDILRGDALDAARQLEMLDLVYLDPPYNQHPYGSNYFMLNLICDYCEPEEISAVAGIPREWNRSRYNRVGIAFETLAELCAAVRAKYLLVSFNSEGFVTRGEMTHMLSHLGKVQVLETPYNAFRGSRNLQNRDLHTTEYLFLVRKA</sequence>
<dbReference type="SUPFAM" id="SSF53335">
    <property type="entry name" value="S-adenosyl-L-methionine-dependent methyltransferases"/>
    <property type="match status" value="1"/>
</dbReference>
<keyword evidence="4" id="KW-0949">S-adenosyl-L-methionine</keyword>
<proteinExistence type="predicted"/>
<dbReference type="GO" id="GO:0003676">
    <property type="term" value="F:nucleic acid binding"/>
    <property type="evidence" value="ECO:0007669"/>
    <property type="project" value="InterPro"/>
</dbReference>
<reference evidence="6" key="1">
    <citation type="submission" date="2020-10" db="EMBL/GenBank/DDBJ databases">
        <authorList>
            <person name="Gilroy R."/>
        </authorList>
    </citation>
    <scope>NUCLEOTIDE SEQUENCE</scope>
    <source>
        <strain evidence="6">CHK191-8634</strain>
    </source>
</reference>
<accession>A0A9D1IUH2</accession>
<evidence type="ECO:0000256" key="3">
    <source>
        <dbReference type="ARBA" id="ARBA00022679"/>
    </source>
</evidence>
<name>A0A9D1IUH2_9CLOT</name>
<dbReference type="GO" id="GO:0009007">
    <property type="term" value="F:site-specific DNA-methyltransferase (adenine-specific) activity"/>
    <property type="evidence" value="ECO:0007669"/>
    <property type="project" value="UniProtKB-EC"/>
</dbReference>
<evidence type="ECO:0000256" key="1">
    <source>
        <dbReference type="ARBA" id="ARBA00011900"/>
    </source>
</evidence>
<dbReference type="InterPro" id="IPR012327">
    <property type="entry name" value="MeTrfase_D12"/>
</dbReference>
<dbReference type="AlphaFoldDB" id="A0A9D1IUH2"/>
<evidence type="ECO:0000313" key="7">
    <source>
        <dbReference type="Proteomes" id="UP000824073"/>
    </source>
</evidence>
<dbReference type="Proteomes" id="UP000824073">
    <property type="component" value="Unassembled WGS sequence"/>
</dbReference>
<dbReference type="GO" id="GO:0009307">
    <property type="term" value="P:DNA restriction-modification system"/>
    <property type="evidence" value="ECO:0007669"/>
    <property type="project" value="InterPro"/>
</dbReference>
<dbReference type="GO" id="GO:0032259">
    <property type="term" value="P:methylation"/>
    <property type="evidence" value="ECO:0007669"/>
    <property type="project" value="UniProtKB-KW"/>
</dbReference>
<reference evidence="6" key="2">
    <citation type="journal article" date="2021" name="PeerJ">
        <title>Extensive microbial diversity within the chicken gut microbiome revealed by metagenomics and culture.</title>
        <authorList>
            <person name="Gilroy R."/>
            <person name="Ravi A."/>
            <person name="Getino M."/>
            <person name="Pursley I."/>
            <person name="Horton D.L."/>
            <person name="Alikhan N.F."/>
            <person name="Baker D."/>
            <person name="Gharbi K."/>
            <person name="Hall N."/>
            <person name="Watson M."/>
            <person name="Adriaenssens E.M."/>
            <person name="Foster-Nyarko E."/>
            <person name="Jarju S."/>
            <person name="Secka A."/>
            <person name="Antonio M."/>
            <person name="Oren A."/>
            <person name="Chaudhuri R.R."/>
            <person name="La Ragione R."/>
            <person name="Hildebrand F."/>
            <person name="Pallen M.J."/>
        </authorList>
    </citation>
    <scope>NUCLEOTIDE SEQUENCE</scope>
    <source>
        <strain evidence="6">CHK191-8634</strain>
    </source>
</reference>
<dbReference type="PROSITE" id="PS00092">
    <property type="entry name" value="N6_MTASE"/>
    <property type="match status" value="1"/>
</dbReference>
<evidence type="ECO:0000256" key="4">
    <source>
        <dbReference type="ARBA" id="ARBA00022691"/>
    </source>
</evidence>
<protein>
    <recommendedName>
        <fullName evidence="1">site-specific DNA-methyltransferase (adenine-specific)</fullName>
        <ecNumber evidence="1">2.1.1.72</ecNumber>
    </recommendedName>
</protein>
<comment type="caution">
    <text evidence="6">The sequence shown here is derived from an EMBL/GenBank/DDBJ whole genome shotgun (WGS) entry which is preliminary data.</text>
</comment>
<evidence type="ECO:0000256" key="2">
    <source>
        <dbReference type="ARBA" id="ARBA00022603"/>
    </source>
</evidence>
<comment type="catalytic activity">
    <reaction evidence="5">
        <text>a 2'-deoxyadenosine in DNA + S-adenosyl-L-methionine = an N(6)-methyl-2'-deoxyadenosine in DNA + S-adenosyl-L-homocysteine + H(+)</text>
        <dbReference type="Rhea" id="RHEA:15197"/>
        <dbReference type="Rhea" id="RHEA-COMP:12418"/>
        <dbReference type="Rhea" id="RHEA-COMP:12419"/>
        <dbReference type="ChEBI" id="CHEBI:15378"/>
        <dbReference type="ChEBI" id="CHEBI:57856"/>
        <dbReference type="ChEBI" id="CHEBI:59789"/>
        <dbReference type="ChEBI" id="CHEBI:90615"/>
        <dbReference type="ChEBI" id="CHEBI:90616"/>
        <dbReference type="EC" id="2.1.1.72"/>
    </reaction>
</comment>
<keyword evidence="2 6" id="KW-0489">Methyltransferase</keyword>
<dbReference type="Pfam" id="PF02086">
    <property type="entry name" value="MethyltransfD12"/>
    <property type="match status" value="2"/>
</dbReference>
<dbReference type="EMBL" id="DVMR01000033">
    <property type="protein sequence ID" value="HIU43365.1"/>
    <property type="molecule type" value="Genomic_DNA"/>
</dbReference>
<gene>
    <name evidence="6" type="ORF">IAB67_03605</name>
</gene>
<evidence type="ECO:0000313" key="6">
    <source>
        <dbReference type="EMBL" id="HIU43365.1"/>
    </source>
</evidence>
<evidence type="ECO:0000256" key="5">
    <source>
        <dbReference type="ARBA" id="ARBA00047942"/>
    </source>
</evidence>